<evidence type="ECO:0000313" key="3">
    <source>
        <dbReference type="Proteomes" id="UP001604336"/>
    </source>
</evidence>
<proteinExistence type="predicted"/>
<dbReference type="EMBL" id="JBFOLK010000007">
    <property type="protein sequence ID" value="KAL2499950.1"/>
    <property type="molecule type" value="Genomic_DNA"/>
</dbReference>
<accession>A0ABD1SH83</accession>
<evidence type="ECO:0000313" key="2">
    <source>
        <dbReference type="EMBL" id="KAL2499950.1"/>
    </source>
</evidence>
<evidence type="ECO:0000256" key="1">
    <source>
        <dbReference type="SAM" id="MobiDB-lite"/>
    </source>
</evidence>
<sequence length="236" mass="26469">MSGRTRGRPRIEHSDAPLQEPMAEEQPQTQFATVEQVAVLQNQLSTMMEMLSRMARQPHTSEAPSAVEVPLAADASPAMEILPAVEVLPSETVQTHDSTPSSRHSIPVNWESILNDKVEEAIARRKNRVRPISIKEDPFTEDVMIVPLPPKFKEPTGEFDGTGDPIDHIRIFLAALVLFNNNLSFFSQLLRKLSDHVLQSLDSITRLLQLEITLLQRLFKLDHPSLPLADNRSFLG</sequence>
<reference evidence="3" key="1">
    <citation type="submission" date="2024-07" db="EMBL/GenBank/DDBJ databases">
        <title>Two chromosome-level genome assemblies of Korean endemic species Abeliophyllum distichum and Forsythia ovata (Oleaceae).</title>
        <authorList>
            <person name="Jang H."/>
        </authorList>
    </citation>
    <scope>NUCLEOTIDE SEQUENCE [LARGE SCALE GENOMIC DNA]</scope>
</reference>
<protein>
    <submittedName>
        <fullName evidence="2">Uncharacterized protein</fullName>
    </submittedName>
</protein>
<organism evidence="2 3">
    <name type="scientific">Abeliophyllum distichum</name>
    <dbReference type="NCBI Taxonomy" id="126358"/>
    <lineage>
        <taxon>Eukaryota</taxon>
        <taxon>Viridiplantae</taxon>
        <taxon>Streptophyta</taxon>
        <taxon>Embryophyta</taxon>
        <taxon>Tracheophyta</taxon>
        <taxon>Spermatophyta</taxon>
        <taxon>Magnoliopsida</taxon>
        <taxon>eudicotyledons</taxon>
        <taxon>Gunneridae</taxon>
        <taxon>Pentapetalae</taxon>
        <taxon>asterids</taxon>
        <taxon>lamiids</taxon>
        <taxon>Lamiales</taxon>
        <taxon>Oleaceae</taxon>
        <taxon>Forsythieae</taxon>
        <taxon>Abeliophyllum</taxon>
    </lineage>
</organism>
<feature type="region of interest" description="Disordered" evidence="1">
    <location>
        <begin position="1"/>
        <end position="29"/>
    </location>
</feature>
<name>A0ABD1SH83_9LAMI</name>
<keyword evidence="3" id="KW-1185">Reference proteome</keyword>
<dbReference type="Proteomes" id="UP001604336">
    <property type="component" value="Unassembled WGS sequence"/>
</dbReference>
<gene>
    <name evidence="2" type="ORF">Adt_25500</name>
</gene>
<dbReference type="AlphaFoldDB" id="A0ABD1SH83"/>
<comment type="caution">
    <text evidence="2">The sequence shown here is derived from an EMBL/GenBank/DDBJ whole genome shotgun (WGS) entry which is preliminary data.</text>
</comment>